<reference evidence="4 5" key="1">
    <citation type="submission" date="2014-11" db="EMBL/GenBank/DDBJ databases">
        <title>Genetic blueprint of the zoonotic pathogen Toxocara canis.</title>
        <authorList>
            <person name="Zhu X.-Q."/>
            <person name="Korhonen P.K."/>
            <person name="Cai H."/>
            <person name="Young N.D."/>
            <person name="Nejsum P."/>
            <person name="von Samson-Himmelstjerna G."/>
            <person name="Boag P.R."/>
            <person name="Tan P."/>
            <person name="Li Q."/>
            <person name="Min J."/>
            <person name="Yang Y."/>
            <person name="Wang X."/>
            <person name="Fang X."/>
            <person name="Hall R.S."/>
            <person name="Hofmann A."/>
            <person name="Sternberg P.W."/>
            <person name="Jex A.R."/>
            <person name="Gasser R.B."/>
        </authorList>
    </citation>
    <scope>NUCLEOTIDE SEQUENCE [LARGE SCALE GENOMIC DNA]</scope>
    <source>
        <strain evidence="4">PN_DK_2014</strain>
    </source>
</reference>
<sequence length="241" mass="24730">MPTFAHMLNAPGVRLAFKVKPENNNDNEMKLVHGFVDANGYSPLEIIQLAGLPEKRQTRHLVDVVAPDSSDAAAVCEEGALLGELNGLLKTTYVSLAMGDAPAADAPPAEGAAPPAEAAAPPADAGAAAPVGPPSLVADPPEACVPASGGVSIHKLSNPSGVRLAFKVKSSNNADYRLKPVYGFVDAVGNFPIEITRSAGPPKTDKLVILFKEAPADASDATAIFRDGAPLGEITLPLNAT</sequence>
<dbReference type="SUPFAM" id="SSF49354">
    <property type="entry name" value="PapD-like"/>
    <property type="match status" value="1"/>
</dbReference>
<evidence type="ECO:0000259" key="3">
    <source>
        <dbReference type="PROSITE" id="PS50202"/>
    </source>
</evidence>
<proteinExistence type="predicted"/>
<dbReference type="InterPro" id="IPR000535">
    <property type="entry name" value="MSP_dom"/>
</dbReference>
<dbReference type="OMA" id="THRISND"/>
<dbReference type="InterPro" id="IPR051774">
    <property type="entry name" value="Sperm-specific_class_P"/>
</dbReference>
<gene>
    <name evidence="4" type="primary">ssp-19</name>
    <name evidence="4" type="ORF">Tcan_04440</name>
</gene>
<evidence type="ECO:0000256" key="1">
    <source>
        <dbReference type="RuleBase" id="RU003425"/>
    </source>
</evidence>
<comment type="function">
    <text evidence="1">Central component in molecular interactions underlying sperm crawling. Forms an extensive filament system that extends from sperm villipoda, along the leading edge of the pseudopod.</text>
</comment>
<evidence type="ECO:0000313" key="4">
    <source>
        <dbReference type="EMBL" id="KHN79333.1"/>
    </source>
</evidence>
<dbReference type="AlphaFoldDB" id="A0A0B2VCS9"/>
<dbReference type="InterPro" id="IPR013783">
    <property type="entry name" value="Ig-like_fold"/>
</dbReference>
<dbReference type="STRING" id="6265.A0A0B2VCS9"/>
<keyword evidence="1" id="KW-0206">Cytoskeleton</keyword>
<organism evidence="4 5">
    <name type="scientific">Toxocara canis</name>
    <name type="common">Canine roundworm</name>
    <dbReference type="NCBI Taxonomy" id="6265"/>
    <lineage>
        <taxon>Eukaryota</taxon>
        <taxon>Metazoa</taxon>
        <taxon>Ecdysozoa</taxon>
        <taxon>Nematoda</taxon>
        <taxon>Chromadorea</taxon>
        <taxon>Rhabditida</taxon>
        <taxon>Spirurina</taxon>
        <taxon>Ascaridomorpha</taxon>
        <taxon>Ascaridoidea</taxon>
        <taxon>Toxocaridae</taxon>
        <taxon>Toxocara</taxon>
    </lineage>
</organism>
<name>A0A0B2VCS9_TOXCA</name>
<dbReference type="InterPro" id="IPR008962">
    <property type="entry name" value="PapD-like_sf"/>
</dbReference>
<dbReference type="PROSITE" id="PS50202">
    <property type="entry name" value="MSP"/>
    <property type="match status" value="1"/>
</dbReference>
<protein>
    <recommendedName>
        <fullName evidence="1">Major sperm protein</fullName>
    </recommendedName>
</protein>
<feature type="domain" description="MSP" evidence="3">
    <location>
        <begin position="125"/>
        <end position="241"/>
    </location>
</feature>
<dbReference type="Proteomes" id="UP000031036">
    <property type="component" value="Unassembled WGS sequence"/>
</dbReference>
<evidence type="ECO:0000313" key="5">
    <source>
        <dbReference type="Proteomes" id="UP000031036"/>
    </source>
</evidence>
<evidence type="ECO:0000256" key="2">
    <source>
        <dbReference type="SAM" id="MobiDB-lite"/>
    </source>
</evidence>
<dbReference type="EMBL" id="JPKZ01001927">
    <property type="protein sequence ID" value="KHN79333.1"/>
    <property type="molecule type" value="Genomic_DNA"/>
</dbReference>
<dbReference type="PANTHER" id="PTHR22947">
    <property type="entry name" value="MAJOR SPERM PROTEIN"/>
    <property type="match status" value="1"/>
</dbReference>
<feature type="compositionally biased region" description="Low complexity" evidence="2">
    <location>
        <begin position="104"/>
        <end position="130"/>
    </location>
</feature>
<dbReference type="OrthoDB" id="264603at2759"/>
<comment type="caution">
    <text evidence="4">The sequence shown here is derived from an EMBL/GenBank/DDBJ whole genome shotgun (WGS) entry which is preliminary data.</text>
</comment>
<dbReference type="Gene3D" id="2.60.40.10">
    <property type="entry name" value="Immunoglobulins"/>
    <property type="match status" value="2"/>
</dbReference>
<accession>A0A0B2VCS9</accession>
<keyword evidence="1" id="KW-0963">Cytoplasm</keyword>
<dbReference type="Pfam" id="PF00635">
    <property type="entry name" value="Motile_Sperm"/>
    <property type="match status" value="1"/>
</dbReference>
<keyword evidence="5" id="KW-1185">Reference proteome</keyword>
<feature type="region of interest" description="Disordered" evidence="2">
    <location>
        <begin position="104"/>
        <end position="134"/>
    </location>
</feature>
<dbReference type="PANTHER" id="PTHR22947:SF7">
    <property type="entry name" value="MSP DOMAIN-CONTAINING PROTEIN-RELATED"/>
    <property type="match status" value="1"/>
</dbReference>